<protein>
    <submittedName>
        <fullName evidence="1">Uncharacterized protein</fullName>
    </submittedName>
</protein>
<dbReference type="AlphaFoldDB" id="A0A9P0HK64"/>
<evidence type="ECO:0000313" key="1">
    <source>
        <dbReference type="EMBL" id="CAH1404128.1"/>
    </source>
</evidence>
<proteinExistence type="predicted"/>
<dbReference type="EMBL" id="OV725082">
    <property type="protein sequence ID" value="CAH1404128.1"/>
    <property type="molecule type" value="Genomic_DNA"/>
</dbReference>
<accession>A0A9P0HK64</accession>
<gene>
    <name evidence="1" type="ORF">NEZAVI_LOCUS12594</name>
</gene>
<dbReference type="Proteomes" id="UP001152798">
    <property type="component" value="Chromosome 6"/>
</dbReference>
<sequence length="84" mass="9240">MIGLFANEGWNRFQAPCAVAAAGLWSSRSAPGLHKAPGLSFKWLSTFRTIPINKSHPQSSPVFQFGLEGKKLAPLQDKRPPRTH</sequence>
<keyword evidence="2" id="KW-1185">Reference proteome</keyword>
<organism evidence="1 2">
    <name type="scientific">Nezara viridula</name>
    <name type="common">Southern green stink bug</name>
    <name type="synonym">Cimex viridulus</name>
    <dbReference type="NCBI Taxonomy" id="85310"/>
    <lineage>
        <taxon>Eukaryota</taxon>
        <taxon>Metazoa</taxon>
        <taxon>Ecdysozoa</taxon>
        <taxon>Arthropoda</taxon>
        <taxon>Hexapoda</taxon>
        <taxon>Insecta</taxon>
        <taxon>Pterygota</taxon>
        <taxon>Neoptera</taxon>
        <taxon>Paraneoptera</taxon>
        <taxon>Hemiptera</taxon>
        <taxon>Heteroptera</taxon>
        <taxon>Panheteroptera</taxon>
        <taxon>Pentatomomorpha</taxon>
        <taxon>Pentatomoidea</taxon>
        <taxon>Pentatomidae</taxon>
        <taxon>Pentatominae</taxon>
        <taxon>Nezara</taxon>
    </lineage>
</organism>
<name>A0A9P0HK64_NEZVI</name>
<evidence type="ECO:0000313" key="2">
    <source>
        <dbReference type="Proteomes" id="UP001152798"/>
    </source>
</evidence>
<reference evidence="1" key="1">
    <citation type="submission" date="2022-01" db="EMBL/GenBank/DDBJ databases">
        <authorList>
            <person name="King R."/>
        </authorList>
    </citation>
    <scope>NUCLEOTIDE SEQUENCE</scope>
</reference>